<accession>A0AAN8RHF1</accession>
<organism evidence="3 4">
    <name type="scientific">Orbilia javanica</name>
    <dbReference type="NCBI Taxonomy" id="47235"/>
    <lineage>
        <taxon>Eukaryota</taxon>
        <taxon>Fungi</taxon>
        <taxon>Dikarya</taxon>
        <taxon>Ascomycota</taxon>
        <taxon>Pezizomycotina</taxon>
        <taxon>Orbiliomycetes</taxon>
        <taxon>Orbiliales</taxon>
        <taxon>Orbiliaceae</taxon>
        <taxon>Orbilia</taxon>
    </lineage>
</organism>
<sequence length="481" mass="53931">MYPFTTKATSLLATIWGMGIVTCAAQGLEELSFTNLTKRDGAAPTYVPPNFFTLDLKDAPFKGRDVNEGLGYLWSGSIEFGSGSKGGKKYQSCLRYLPGKTFPGHGPCGCTRIDKNDDCDDKNIDHPLSSSRWLLDGTIYMFNRDIRRISLWVGQIQHHASGKCLAYVPKSSFPTYNGAQSLEPGKLGDFDMVDCGENVQGDDGGDANGRIWALWLTEKGTQTRYIYNINPSTNTFSHRLSLDTDNTQNLSIIPWGATHLWPACANTGFKAKAKIMDRLKGKKVQWKRLYRGIAASPTSDTVYFGCYHEENVWVTLHPPFYRVPKEVGFFPDKNNFEDMGTAIDGEKNSIEKLIDFDWENVAPGNEVPGGLEVEGVPPEEVKEALKGIQYEPEANVKYVGGSLPAFDGQTDAIEREDLRRQKKNLERDKVFRKVWWDSYDGEGDRDNGEFQDAQETWDDDPTDRGNNPFGDRNAIDDPFED</sequence>
<dbReference type="AlphaFoldDB" id="A0AAN8RHF1"/>
<evidence type="ECO:0000256" key="1">
    <source>
        <dbReference type="SAM" id="MobiDB-lite"/>
    </source>
</evidence>
<proteinExistence type="predicted"/>
<gene>
    <name evidence="3" type="ORF">TWF718_008119</name>
</gene>
<keyword evidence="2" id="KW-0732">Signal</keyword>
<feature type="signal peptide" evidence="2">
    <location>
        <begin position="1"/>
        <end position="25"/>
    </location>
</feature>
<reference evidence="3 4" key="1">
    <citation type="submission" date="2019-10" db="EMBL/GenBank/DDBJ databases">
        <authorList>
            <person name="Palmer J.M."/>
        </authorList>
    </citation>
    <scope>NUCLEOTIDE SEQUENCE [LARGE SCALE GENOMIC DNA]</scope>
    <source>
        <strain evidence="3 4">TWF718</strain>
    </source>
</reference>
<keyword evidence="4" id="KW-1185">Reference proteome</keyword>
<dbReference type="EMBL" id="JAVHNR010000005">
    <property type="protein sequence ID" value="KAK6342730.1"/>
    <property type="molecule type" value="Genomic_DNA"/>
</dbReference>
<evidence type="ECO:0000313" key="4">
    <source>
        <dbReference type="Proteomes" id="UP001313282"/>
    </source>
</evidence>
<evidence type="ECO:0000256" key="2">
    <source>
        <dbReference type="SAM" id="SignalP"/>
    </source>
</evidence>
<feature type="region of interest" description="Disordered" evidence="1">
    <location>
        <begin position="438"/>
        <end position="481"/>
    </location>
</feature>
<evidence type="ECO:0000313" key="3">
    <source>
        <dbReference type="EMBL" id="KAK6342730.1"/>
    </source>
</evidence>
<comment type="caution">
    <text evidence="3">The sequence shown here is derived from an EMBL/GenBank/DDBJ whole genome shotgun (WGS) entry which is preliminary data.</text>
</comment>
<dbReference type="Proteomes" id="UP001313282">
    <property type="component" value="Unassembled WGS sequence"/>
</dbReference>
<protein>
    <submittedName>
        <fullName evidence="3">Uncharacterized protein</fullName>
    </submittedName>
</protein>
<feature type="chain" id="PRO_5042932223" evidence="2">
    <location>
        <begin position="26"/>
        <end position="481"/>
    </location>
</feature>
<name>A0AAN8RHF1_9PEZI</name>